<organism evidence="2 3">
    <name type="scientific">Spiroplasma corruscae</name>
    <dbReference type="NCBI Taxonomy" id="216934"/>
    <lineage>
        <taxon>Bacteria</taxon>
        <taxon>Bacillati</taxon>
        <taxon>Mycoplasmatota</taxon>
        <taxon>Mollicutes</taxon>
        <taxon>Entomoplasmatales</taxon>
        <taxon>Spiroplasmataceae</taxon>
        <taxon>Spiroplasma</taxon>
    </lineage>
</organism>
<dbReference type="OrthoDB" id="390351at2"/>
<name>A0A222EPJ7_9MOLU</name>
<gene>
    <name evidence="2" type="ORF">SCORR_v1c07030</name>
</gene>
<keyword evidence="3" id="KW-1185">Reference proteome</keyword>
<dbReference type="Proteomes" id="UP000203229">
    <property type="component" value="Chromosome"/>
</dbReference>
<accession>A0A222EPJ7</accession>
<dbReference type="AlphaFoldDB" id="A0A222EPJ7"/>
<dbReference type="RefSeq" id="WP_094049249.1">
    <property type="nucleotide sequence ID" value="NZ_CP022535.1"/>
</dbReference>
<dbReference type="KEGG" id="scou:SCORR_v1c07030"/>
<reference evidence="2 3" key="1">
    <citation type="submission" date="2017-07" db="EMBL/GenBank/DDBJ databases">
        <title>Complete genome sequence of Spiroplasma corruscae EC-1 (DSM 19793).</title>
        <authorList>
            <person name="Tsai Y.-M."/>
            <person name="Lo W.-S."/>
            <person name="Kuo C.-H."/>
        </authorList>
    </citation>
    <scope>NUCLEOTIDE SEQUENCE [LARGE SCALE GENOMIC DNA]</scope>
    <source>
        <strain evidence="2 3">EC-1</strain>
    </source>
</reference>
<evidence type="ECO:0000256" key="1">
    <source>
        <dbReference type="SAM" id="Phobius"/>
    </source>
</evidence>
<sequence>MSNTNKNEMNNVAYKLMIISTVFLGFFIIPLAWMIPMTIATKSRITEKKDSISLGICCILFCGTLGLVAGILLLIENSN</sequence>
<keyword evidence="1" id="KW-0472">Membrane</keyword>
<evidence type="ECO:0000313" key="3">
    <source>
        <dbReference type="Proteomes" id="UP000203229"/>
    </source>
</evidence>
<dbReference type="EMBL" id="CP022535">
    <property type="protein sequence ID" value="ASP28475.1"/>
    <property type="molecule type" value="Genomic_DNA"/>
</dbReference>
<protein>
    <submittedName>
        <fullName evidence="2">Uncharacterized protein</fullName>
    </submittedName>
</protein>
<proteinExistence type="predicted"/>
<keyword evidence="1" id="KW-1133">Transmembrane helix</keyword>
<keyword evidence="1" id="KW-0812">Transmembrane</keyword>
<evidence type="ECO:0000313" key="2">
    <source>
        <dbReference type="EMBL" id="ASP28475.1"/>
    </source>
</evidence>
<feature type="transmembrane region" description="Helical" evidence="1">
    <location>
        <begin position="54"/>
        <end position="75"/>
    </location>
</feature>
<feature type="transmembrane region" description="Helical" evidence="1">
    <location>
        <begin position="12"/>
        <end position="33"/>
    </location>
</feature>